<dbReference type="Proteomes" id="UP000001311">
    <property type="component" value="Chromosome"/>
</dbReference>
<dbReference type="InterPro" id="IPR033658">
    <property type="entry name" value="GRX_PICOT-like"/>
</dbReference>
<dbReference type="HOGENOM" id="CLU_026126_2_1_5"/>
<keyword evidence="8" id="KW-1133">Transmembrane helix</keyword>
<protein>
    <recommendedName>
        <fullName evidence="7">Probable monothiol glutaredoxin 2</fullName>
    </recommendedName>
</protein>
<evidence type="ECO:0000256" key="4">
    <source>
        <dbReference type="ARBA" id="ARBA00023004"/>
    </source>
</evidence>
<dbReference type="PANTHER" id="PTHR10293:SF72">
    <property type="entry name" value="MONOTHIOL GLUTAREDOXIN-S14, CHLOROPLASTIC"/>
    <property type="match status" value="1"/>
</dbReference>
<dbReference type="InterPro" id="IPR036249">
    <property type="entry name" value="Thioredoxin-like_sf"/>
</dbReference>
<feature type="transmembrane region" description="Helical" evidence="8">
    <location>
        <begin position="12"/>
        <end position="40"/>
    </location>
</feature>
<evidence type="ECO:0000256" key="6">
    <source>
        <dbReference type="ARBA" id="ARBA00023284"/>
    </source>
</evidence>
<keyword evidence="6" id="KW-0676">Redox-active center</keyword>
<evidence type="ECO:0000256" key="3">
    <source>
        <dbReference type="ARBA" id="ARBA00022723"/>
    </source>
</evidence>
<evidence type="ECO:0000313" key="10">
    <source>
        <dbReference type="EMBL" id="ABV85163.1"/>
    </source>
</evidence>
<evidence type="ECO:0000313" key="11">
    <source>
        <dbReference type="Proteomes" id="UP000001311"/>
    </source>
</evidence>
<evidence type="ECO:0000256" key="1">
    <source>
        <dbReference type="ARBA" id="ARBA00009630"/>
    </source>
</evidence>
<dbReference type="InterPro" id="IPR004480">
    <property type="entry name" value="Monothiol_GRX-rel"/>
</dbReference>
<evidence type="ECO:0000259" key="9">
    <source>
        <dbReference type="Pfam" id="PF00462"/>
    </source>
</evidence>
<sequence length="160" mass="18394">MTATNKVKSFLYINSVFGFGLFLLKISKILLTICACIYCYRKCILEDKLLSLKMLENKNFKFIENEIKNNKVVLFMKGTKESPACGFSGTVVAILNKLGVEFRDINVLFDAELREDLKKFSDWPTFPQLYINEELVGGCDIARELYQSGELEKMLKAYTR</sequence>
<evidence type="ECO:0000256" key="2">
    <source>
        <dbReference type="ARBA" id="ARBA00022714"/>
    </source>
</evidence>
<evidence type="ECO:0000256" key="7">
    <source>
        <dbReference type="ARBA" id="ARBA00070454"/>
    </source>
</evidence>
<evidence type="ECO:0000256" key="8">
    <source>
        <dbReference type="SAM" id="Phobius"/>
    </source>
</evidence>
<dbReference type="PROSITE" id="PS51354">
    <property type="entry name" value="GLUTAREDOXIN_2"/>
    <property type="match status" value="1"/>
</dbReference>
<keyword evidence="5" id="KW-0411">Iron-sulfur</keyword>
<dbReference type="GO" id="GO:0051537">
    <property type="term" value="F:2 iron, 2 sulfur cluster binding"/>
    <property type="evidence" value="ECO:0007669"/>
    <property type="project" value="UniProtKB-KW"/>
</dbReference>
<dbReference type="NCBIfam" id="TIGR00365">
    <property type="entry name" value="Grx4 family monothiol glutaredoxin"/>
    <property type="match status" value="1"/>
</dbReference>
<evidence type="ECO:0000256" key="5">
    <source>
        <dbReference type="ARBA" id="ARBA00023014"/>
    </source>
</evidence>
<dbReference type="GO" id="GO:0046872">
    <property type="term" value="F:metal ion binding"/>
    <property type="evidence" value="ECO:0007669"/>
    <property type="project" value="UniProtKB-KW"/>
</dbReference>
<dbReference type="KEGG" id="rms:RMA_1174"/>
<dbReference type="EMBL" id="CP000683">
    <property type="protein sequence ID" value="ABV85163.1"/>
    <property type="molecule type" value="Genomic_DNA"/>
</dbReference>
<dbReference type="Gene3D" id="3.40.30.10">
    <property type="entry name" value="Glutaredoxin"/>
    <property type="match status" value="1"/>
</dbReference>
<dbReference type="SUPFAM" id="SSF52833">
    <property type="entry name" value="Thioredoxin-like"/>
    <property type="match status" value="1"/>
</dbReference>
<keyword evidence="4" id="KW-0408">Iron</keyword>
<dbReference type="PANTHER" id="PTHR10293">
    <property type="entry name" value="GLUTAREDOXIN FAMILY MEMBER"/>
    <property type="match status" value="1"/>
</dbReference>
<accession>A8F2M7</accession>
<proteinExistence type="inferred from homology"/>
<reference evidence="10 11" key="1">
    <citation type="journal article" date="2007" name="Genome Res.">
        <title>Lateral gene transfer between obligate intracellular bacteria: evidence from the Rickettsia massiliae genome.</title>
        <authorList>
            <person name="Blanc G."/>
            <person name="Ogata H."/>
            <person name="Robert C."/>
            <person name="Audic S."/>
            <person name="Claverie J.-M."/>
            <person name="Raoult D."/>
        </authorList>
    </citation>
    <scope>NUCLEOTIDE SEQUENCE [LARGE SCALE GENOMIC DNA]</scope>
    <source>
        <strain evidence="11">Mtu5</strain>
    </source>
</reference>
<keyword evidence="3" id="KW-0479">Metal-binding</keyword>
<keyword evidence="8" id="KW-0812">Transmembrane</keyword>
<gene>
    <name evidence="10" type="primary">grxC2</name>
    <name evidence="10" type="ordered locus">RMA_1174</name>
</gene>
<dbReference type="CDD" id="cd03028">
    <property type="entry name" value="GRX_PICOT_like"/>
    <property type="match status" value="1"/>
</dbReference>
<keyword evidence="11" id="KW-1185">Reference proteome</keyword>
<keyword evidence="2" id="KW-0001">2Fe-2S</keyword>
<dbReference type="AlphaFoldDB" id="A8F2M7"/>
<organism evidence="10 11">
    <name type="scientific">Rickettsia massiliae (strain Mtu5)</name>
    <dbReference type="NCBI Taxonomy" id="416276"/>
    <lineage>
        <taxon>Bacteria</taxon>
        <taxon>Pseudomonadati</taxon>
        <taxon>Pseudomonadota</taxon>
        <taxon>Alphaproteobacteria</taxon>
        <taxon>Rickettsiales</taxon>
        <taxon>Rickettsiaceae</taxon>
        <taxon>Rickettsieae</taxon>
        <taxon>Rickettsia</taxon>
        <taxon>spotted fever group</taxon>
    </lineage>
</organism>
<dbReference type="InterPro" id="IPR002109">
    <property type="entry name" value="Glutaredoxin"/>
</dbReference>
<name>A8F2M7_RICM5</name>
<comment type="similarity">
    <text evidence="1">Belongs to the glutaredoxin family. Monothiol subfamily.</text>
</comment>
<feature type="domain" description="Glutaredoxin" evidence="9">
    <location>
        <begin position="72"/>
        <end position="136"/>
    </location>
</feature>
<dbReference type="FunFam" id="3.40.30.10:FF:000005">
    <property type="entry name" value="Glutaredoxin 5"/>
    <property type="match status" value="1"/>
</dbReference>
<keyword evidence="8" id="KW-0472">Membrane</keyword>
<dbReference type="Pfam" id="PF00462">
    <property type="entry name" value="Glutaredoxin"/>
    <property type="match status" value="1"/>
</dbReference>